<comment type="caution">
    <text evidence="2">The sequence shown here is derived from an EMBL/GenBank/DDBJ whole genome shotgun (WGS) entry which is preliminary data.</text>
</comment>
<feature type="region of interest" description="Disordered" evidence="1">
    <location>
        <begin position="44"/>
        <end position="70"/>
    </location>
</feature>
<organism evidence="2 3">
    <name type="scientific">Bombardia bombarda</name>
    <dbReference type="NCBI Taxonomy" id="252184"/>
    <lineage>
        <taxon>Eukaryota</taxon>
        <taxon>Fungi</taxon>
        <taxon>Dikarya</taxon>
        <taxon>Ascomycota</taxon>
        <taxon>Pezizomycotina</taxon>
        <taxon>Sordariomycetes</taxon>
        <taxon>Sordariomycetidae</taxon>
        <taxon>Sordariales</taxon>
        <taxon>Lasiosphaeriaceae</taxon>
        <taxon>Bombardia</taxon>
    </lineage>
</organism>
<dbReference type="Proteomes" id="UP001174934">
    <property type="component" value="Unassembled WGS sequence"/>
</dbReference>
<accession>A0AA39WCZ8</accession>
<reference evidence="2" key="1">
    <citation type="submission" date="2023-06" db="EMBL/GenBank/DDBJ databases">
        <title>Genome-scale phylogeny and comparative genomics of the fungal order Sordariales.</title>
        <authorList>
            <consortium name="Lawrence Berkeley National Laboratory"/>
            <person name="Hensen N."/>
            <person name="Bonometti L."/>
            <person name="Westerberg I."/>
            <person name="Brannstrom I.O."/>
            <person name="Guillou S."/>
            <person name="Cros-Aarteil S."/>
            <person name="Calhoun S."/>
            <person name="Haridas S."/>
            <person name="Kuo A."/>
            <person name="Mondo S."/>
            <person name="Pangilinan J."/>
            <person name="Riley R."/>
            <person name="LaButti K."/>
            <person name="Andreopoulos B."/>
            <person name="Lipzen A."/>
            <person name="Chen C."/>
            <person name="Yanf M."/>
            <person name="Daum C."/>
            <person name="Ng V."/>
            <person name="Clum A."/>
            <person name="Steindorff A."/>
            <person name="Ohm R."/>
            <person name="Martin F."/>
            <person name="Silar P."/>
            <person name="Natvig D."/>
            <person name="Lalanne C."/>
            <person name="Gautier V."/>
            <person name="Ament-velasquez S.L."/>
            <person name="Kruys A."/>
            <person name="Hutchinson M.I."/>
            <person name="Powell A.J."/>
            <person name="Barry K."/>
            <person name="Miller A.N."/>
            <person name="Grigoriev I.V."/>
            <person name="Debuchy R."/>
            <person name="Gladieux P."/>
            <person name="Thoren M.H."/>
            <person name="Johannesson H."/>
        </authorList>
    </citation>
    <scope>NUCLEOTIDE SEQUENCE</scope>
    <source>
        <strain evidence="2">SMH3391-2</strain>
    </source>
</reference>
<proteinExistence type="predicted"/>
<evidence type="ECO:0000313" key="3">
    <source>
        <dbReference type="Proteomes" id="UP001174934"/>
    </source>
</evidence>
<dbReference type="EMBL" id="JAULSR010000009">
    <property type="protein sequence ID" value="KAK0612326.1"/>
    <property type="molecule type" value="Genomic_DNA"/>
</dbReference>
<protein>
    <submittedName>
        <fullName evidence="2">Uncharacterized protein</fullName>
    </submittedName>
</protein>
<sequence>MGVDIFGRKDGGCVGIKAPEELPPDVFVKRPRLALYDILLKHKSRASPPQGGSGRGRSNGSAGEPTSPKHRWIPWLPCATGLYHWTRVGLIAR</sequence>
<gene>
    <name evidence="2" type="ORF">B0T17DRAFT_403075</name>
</gene>
<dbReference type="AlphaFoldDB" id="A0AA39WCZ8"/>
<name>A0AA39WCZ8_9PEZI</name>
<keyword evidence="3" id="KW-1185">Reference proteome</keyword>
<evidence type="ECO:0000256" key="1">
    <source>
        <dbReference type="SAM" id="MobiDB-lite"/>
    </source>
</evidence>
<evidence type="ECO:0000313" key="2">
    <source>
        <dbReference type="EMBL" id="KAK0612326.1"/>
    </source>
</evidence>